<reference evidence="8" key="1">
    <citation type="submission" date="2019-02" db="EMBL/GenBank/DDBJ databases">
        <title>Genome sequencing of the rare red list fungi Antrodiella citrinella (Flaviporus citrinellus).</title>
        <authorList>
            <person name="Buettner E."/>
            <person name="Kellner H."/>
        </authorList>
    </citation>
    <scope>NUCLEOTIDE SEQUENCE [LARGE SCALE GENOMIC DNA]</scope>
    <source>
        <strain evidence="8">DSM 108506</strain>
    </source>
</reference>
<dbReference type="Pfam" id="PF00503">
    <property type="entry name" value="G-alpha"/>
    <property type="match status" value="1"/>
</dbReference>
<dbReference type="OrthoDB" id="5817230at2759"/>
<evidence type="ECO:0000256" key="3">
    <source>
        <dbReference type="ARBA" id="ARBA00023134"/>
    </source>
</evidence>
<dbReference type="GO" id="GO:0007188">
    <property type="term" value="P:adenylate cyclase-modulating G protein-coupled receptor signaling pathway"/>
    <property type="evidence" value="ECO:0007669"/>
    <property type="project" value="TreeGrafter"/>
</dbReference>
<organism evidence="8 9">
    <name type="scientific">Antrodiella citrinella</name>
    <dbReference type="NCBI Taxonomy" id="2447956"/>
    <lineage>
        <taxon>Eukaryota</taxon>
        <taxon>Fungi</taxon>
        <taxon>Dikarya</taxon>
        <taxon>Basidiomycota</taxon>
        <taxon>Agaricomycotina</taxon>
        <taxon>Agaricomycetes</taxon>
        <taxon>Polyporales</taxon>
        <taxon>Steccherinaceae</taxon>
        <taxon>Antrodiella</taxon>
    </lineage>
</organism>
<dbReference type="GO" id="GO:0003924">
    <property type="term" value="F:GTPase activity"/>
    <property type="evidence" value="ECO:0007669"/>
    <property type="project" value="InterPro"/>
</dbReference>
<dbReference type="InterPro" id="IPR027417">
    <property type="entry name" value="P-loop_NTPase"/>
</dbReference>
<dbReference type="PRINTS" id="PR00318">
    <property type="entry name" value="GPROTEINA"/>
</dbReference>
<evidence type="ECO:0008006" key="10">
    <source>
        <dbReference type="Google" id="ProtNLM"/>
    </source>
</evidence>
<feature type="compositionally biased region" description="Basic and acidic residues" evidence="7">
    <location>
        <begin position="21"/>
        <end position="35"/>
    </location>
</feature>
<dbReference type="PANTHER" id="PTHR10218">
    <property type="entry name" value="GTP-BINDING PROTEIN ALPHA SUBUNIT"/>
    <property type="match status" value="1"/>
</dbReference>
<sequence length="482" mass="54870">MGRVDDDPLTLAISPPPDETPEQREERLKEEAKARKISDDIDEEIKAAKNTQKKKPNVKVLLLGQSESGKSTTLKNFQLAYSQAAWEAELLSWRTVIQWNLLRNVHTIIDLLTDALENERASSDEEDSSSENDGEATSGPPASPTRRRTPLIFNEKHRLLKLQLLPLRQVQKDLEGRLGASSSEPTGQEEKLAKKHGQETFVRSSIWKASLLPGRRNSEAAVGLPKRNREAEVLQTNEILAGLAQTIKSLWDDEAVQEMLRRRKVRMDTLPGFFIADVMRITKRDYVPTNEDVVRARLRTLGVQEYHIHFDTGPAAGMDWVLYDVGGSRTQRAAWTPYFDDCDAIIFLAPISCFDEKLVEDRRMNRLEDSYALWREICSSKLLAKSQIILFLNKCDLLEKKLRLGIQVKDYVPSFGKRKNDAQTVSQYFAQHFKEISKQCSPQPRPFRVHLTSVIDTRATAVTLHAVEDGILEMHLRSIDLM</sequence>
<feature type="compositionally biased region" description="Acidic residues" evidence="7">
    <location>
        <begin position="124"/>
        <end position="134"/>
    </location>
</feature>
<evidence type="ECO:0000256" key="7">
    <source>
        <dbReference type="SAM" id="MobiDB-lite"/>
    </source>
</evidence>
<accession>A0A4S4ML62</accession>
<dbReference type="SUPFAM" id="SSF52540">
    <property type="entry name" value="P-loop containing nucleoside triphosphate hydrolases"/>
    <property type="match status" value="1"/>
</dbReference>
<keyword evidence="2 5" id="KW-0547">Nucleotide-binding</keyword>
<dbReference type="Proteomes" id="UP000308730">
    <property type="component" value="Unassembled WGS sequence"/>
</dbReference>
<dbReference type="EMBL" id="SGPM01000356">
    <property type="protein sequence ID" value="THH26385.1"/>
    <property type="molecule type" value="Genomic_DNA"/>
</dbReference>
<keyword evidence="3 5" id="KW-0342">GTP-binding</keyword>
<evidence type="ECO:0000313" key="8">
    <source>
        <dbReference type="EMBL" id="THH26385.1"/>
    </source>
</evidence>
<keyword evidence="4" id="KW-0807">Transducer</keyword>
<dbReference type="PROSITE" id="PS51882">
    <property type="entry name" value="G_ALPHA"/>
    <property type="match status" value="1"/>
</dbReference>
<feature type="region of interest" description="Disordered" evidence="7">
    <location>
        <begin position="1"/>
        <end position="35"/>
    </location>
</feature>
<dbReference type="FunFam" id="3.40.50.300:FF:000692">
    <property type="entry name" value="Guanine nucleotide-binding protein subunit alpha"/>
    <property type="match status" value="1"/>
</dbReference>
<dbReference type="InterPro" id="IPR011025">
    <property type="entry name" value="GproteinA_insert"/>
</dbReference>
<evidence type="ECO:0000256" key="5">
    <source>
        <dbReference type="PIRSR" id="PIRSR601019-1"/>
    </source>
</evidence>
<feature type="binding site" evidence="5">
    <location>
        <begin position="393"/>
        <end position="396"/>
    </location>
    <ligand>
        <name>GTP</name>
        <dbReference type="ChEBI" id="CHEBI:37565"/>
    </ligand>
</feature>
<dbReference type="InterPro" id="IPR001019">
    <property type="entry name" value="Gprotein_alpha_su"/>
</dbReference>
<keyword evidence="9" id="KW-1185">Reference proteome</keyword>
<dbReference type="PANTHER" id="PTHR10218:SF360">
    <property type="entry name" value="GUANINE NUCLEOTIDE-BINDING PROTEIN SUBUNIT ALPHA HOMOLOG"/>
    <property type="match status" value="1"/>
</dbReference>
<dbReference type="Gene3D" id="3.40.50.300">
    <property type="entry name" value="P-loop containing nucleotide triphosphate hydrolases"/>
    <property type="match status" value="2"/>
</dbReference>
<evidence type="ECO:0000256" key="1">
    <source>
        <dbReference type="ARBA" id="ARBA00022723"/>
    </source>
</evidence>
<keyword evidence="6" id="KW-0460">Magnesium</keyword>
<feature type="region of interest" description="Disordered" evidence="7">
    <location>
        <begin position="120"/>
        <end position="148"/>
    </location>
</feature>
<comment type="caution">
    <text evidence="8">The sequence shown here is derived from an EMBL/GenBank/DDBJ whole genome shotgun (WGS) entry which is preliminary data.</text>
</comment>
<gene>
    <name evidence="8" type="ORF">EUX98_g7798</name>
</gene>
<dbReference type="SUPFAM" id="SSF47895">
    <property type="entry name" value="Transducin (alpha subunit), insertion domain"/>
    <property type="match status" value="1"/>
</dbReference>
<evidence type="ECO:0000256" key="6">
    <source>
        <dbReference type="PIRSR" id="PIRSR601019-2"/>
    </source>
</evidence>
<evidence type="ECO:0000313" key="9">
    <source>
        <dbReference type="Proteomes" id="UP000308730"/>
    </source>
</evidence>
<dbReference type="GO" id="GO:0005737">
    <property type="term" value="C:cytoplasm"/>
    <property type="evidence" value="ECO:0007669"/>
    <property type="project" value="TreeGrafter"/>
</dbReference>
<keyword evidence="1 6" id="KW-0479">Metal-binding</keyword>
<dbReference type="GO" id="GO:0005525">
    <property type="term" value="F:GTP binding"/>
    <property type="evidence" value="ECO:0007669"/>
    <property type="project" value="UniProtKB-KW"/>
</dbReference>
<dbReference type="GO" id="GO:0046872">
    <property type="term" value="F:metal ion binding"/>
    <property type="evidence" value="ECO:0007669"/>
    <property type="project" value="UniProtKB-KW"/>
</dbReference>
<dbReference type="SMART" id="SM00275">
    <property type="entry name" value="G_alpha"/>
    <property type="match status" value="1"/>
</dbReference>
<name>A0A4S4ML62_9APHY</name>
<proteinExistence type="predicted"/>
<feature type="binding site" evidence="6">
    <location>
        <position position="300"/>
    </location>
    <ligand>
        <name>Mg(2+)</name>
        <dbReference type="ChEBI" id="CHEBI:18420"/>
    </ligand>
</feature>
<dbReference type="GO" id="GO:0005834">
    <property type="term" value="C:heterotrimeric G-protein complex"/>
    <property type="evidence" value="ECO:0007669"/>
    <property type="project" value="TreeGrafter"/>
</dbReference>
<dbReference type="GO" id="GO:0031683">
    <property type="term" value="F:G-protein beta/gamma-subunit complex binding"/>
    <property type="evidence" value="ECO:0007669"/>
    <property type="project" value="InterPro"/>
</dbReference>
<dbReference type="GO" id="GO:0001664">
    <property type="term" value="F:G protein-coupled receptor binding"/>
    <property type="evidence" value="ECO:0007669"/>
    <property type="project" value="TreeGrafter"/>
</dbReference>
<evidence type="ECO:0000256" key="2">
    <source>
        <dbReference type="ARBA" id="ARBA00022741"/>
    </source>
</evidence>
<evidence type="ECO:0000256" key="4">
    <source>
        <dbReference type="ARBA" id="ARBA00023224"/>
    </source>
</evidence>
<dbReference type="AlphaFoldDB" id="A0A4S4ML62"/>
<protein>
    <recommendedName>
        <fullName evidence="10">G-alpha-domain-containing protein</fullName>
    </recommendedName>
</protein>